<dbReference type="KEGG" id="aci:ACIAD1304"/>
<dbReference type="HOGENOM" id="CLU_3163420_0_0_6"/>
<sequence>MDPCYQTILCSKTLLGNMQGLYKLPYKSKAKIIFITLLLIKKNFPCK</sequence>
<organism evidence="1 2">
    <name type="scientific">Acinetobacter baylyi (strain ATCC 33305 / BD413 / ADP1)</name>
    <dbReference type="NCBI Taxonomy" id="62977"/>
    <lineage>
        <taxon>Bacteria</taxon>
        <taxon>Pseudomonadati</taxon>
        <taxon>Pseudomonadota</taxon>
        <taxon>Gammaproteobacteria</taxon>
        <taxon>Moraxellales</taxon>
        <taxon>Moraxellaceae</taxon>
        <taxon>Acinetobacter</taxon>
    </lineage>
</organism>
<proteinExistence type="predicted"/>
<protein>
    <submittedName>
        <fullName evidence="1">Uncharacterized protein</fullName>
    </submittedName>
</protein>
<evidence type="ECO:0000313" key="1">
    <source>
        <dbReference type="EMBL" id="CAG68175.1"/>
    </source>
</evidence>
<name>Q6FCN4_ACIAD</name>
<reference evidence="1 2" key="1">
    <citation type="journal article" date="2004" name="Nucleic Acids Res.">
        <title>Unique features revealed by the genome sequence of Acinetobacter sp. ADP1, a versatile and naturally transformation competent bacterium.</title>
        <authorList>
            <person name="Barbe V."/>
            <person name="Vallenet D."/>
            <person name="Fonknechten N."/>
            <person name="Kreimeyer A."/>
            <person name="Oztas S."/>
            <person name="Labarre L."/>
            <person name="Cruveiller S."/>
            <person name="Robert C."/>
            <person name="Duprat S."/>
            <person name="Wincker P."/>
            <person name="Ornston L.N."/>
            <person name="Weissenbach J."/>
            <person name="Marliere P."/>
            <person name="Cohen G.N."/>
            <person name="Medigue C."/>
        </authorList>
    </citation>
    <scope>NUCLEOTIDE SEQUENCE [LARGE SCALE GENOMIC DNA]</scope>
    <source>
        <strain evidence="2">ATCC 33305 / BD413 / ADP1</strain>
    </source>
</reference>
<evidence type="ECO:0000313" key="2">
    <source>
        <dbReference type="Proteomes" id="UP000000430"/>
    </source>
</evidence>
<dbReference type="Proteomes" id="UP000000430">
    <property type="component" value="Chromosome"/>
</dbReference>
<dbReference type="AlphaFoldDB" id="Q6FCN4"/>
<dbReference type="EMBL" id="CR543861">
    <property type="protein sequence ID" value="CAG68175.1"/>
    <property type="molecule type" value="Genomic_DNA"/>
</dbReference>
<gene>
    <name evidence="1" type="ordered locus">ACIAD1304</name>
</gene>
<accession>Q6FCN4</accession>